<evidence type="ECO:0000256" key="1">
    <source>
        <dbReference type="SAM" id="Phobius"/>
    </source>
</evidence>
<protein>
    <recommendedName>
        <fullName evidence="2">FAT domain-containing protein</fullName>
    </recommendedName>
</protein>
<keyword evidence="1" id="KW-0812">Transmembrane</keyword>
<evidence type="ECO:0000313" key="4">
    <source>
        <dbReference type="Proteomes" id="UP001153714"/>
    </source>
</evidence>
<evidence type="ECO:0000313" key="3">
    <source>
        <dbReference type="EMBL" id="CAH0748973.1"/>
    </source>
</evidence>
<dbReference type="PANTHER" id="PTHR37079:SF4">
    <property type="entry name" value="SERINE_THREONINE-PROTEIN KINASE ATM"/>
    <property type="match status" value="1"/>
</dbReference>
<dbReference type="GO" id="GO:0004674">
    <property type="term" value="F:protein serine/threonine kinase activity"/>
    <property type="evidence" value="ECO:0007669"/>
    <property type="project" value="InterPro"/>
</dbReference>
<reference evidence="3" key="1">
    <citation type="submission" date="2021-12" db="EMBL/GenBank/DDBJ databases">
        <authorList>
            <person name="King R."/>
        </authorList>
    </citation>
    <scope>NUCLEOTIDE SEQUENCE</scope>
</reference>
<organism evidence="3 4">
    <name type="scientific">Diatraea saccharalis</name>
    <name type="common">sugarcane borer</name>
    <dbReference type="NCBI Taxonomy" id="40085"/>
    <lineage>
        <taxon>Eukaryota</taxon>
        <taxon>Metazoa</taxon>
        <taxon>Ecdysozoa</taxon>
        <taxon>Arthropoda</taxon>
        <taxon>Hexapoda</taxon>
        <taxon>Insecta</taxon>
        <taxon>Pterygota</taxon>
        <taxon>Neoptera</taxon>
        <taxon>Endopterygota</taxon>
        <taxon>Lepidoptera</taxon>
        <taxon>Glossata</taxon>
        <taxon>Ditrysia</taxon>
        <taxon>Pyraloidea</taxon>
        <taxon>Crambidae</taxon>
        <taxon>Crambinae</taxon>
        <taxon>Diatraea</taxon>
    </lineage>
</organism>
<gene>
    <name evidence="3" type="ORF">DIATSA_LOCUS2511</name>
</gene>
<name>A0A9P0C816_9NEOP</name>
<keyword evidence="1" id="KW-0472">Membrane</keyword>
<dbReference type="InterPro" id="IPR014009">
    <property type="entry name" value="PIK_FAT"/>
</dbReference>
<dbReference type="GO" id="GO:0006974">
    <property type="term" value="P:DNA damage response"/>
    <property type="evidence" value="ECO:0007669"/>
    <property type="project" value="InterPro"/>
</dbReference>
<proteinExistence type="predicted"/>
<dbReference type="InterPro" id="IPR038980">
    <property type="entry name" value="ATM_plant"/>
</dbReference>
<dbReference type="OrthoDB" id="381190at2759"/>
<feature type="domain" description="FAT" evidence="2">
    <location>
        <begin position="1741"/>
        <end position="2350"/>
    </location>
</feature>
<dbReference type="Proteomes" id="UP001153714">
    <property type="component" value="Chromosome 12"/>
</dbReference>
<dbReference type="PROSITE" id="PS51189">
    <property type="entry name" value="FAT"/>
    <property type="match status" value="1"/>
</dbReference>
<dbReference type="SUPFAM" id="SSF48371">
    <property type="entry name" value="ARM repeat"/>
    <property type="match status" value="1"/>
</dbReference>
<evidence type="ECO:0000259" key="2">
    <source>
        <dbReference type="PROSITE" id="PS51189"/>
    </source>
</evidence>
<keyword evidence="4" id="KW-1185">Reference proteome</keyword>
<reference evidence="3" key="2">
    <citation type="submission" date="2022-10" db="EMBL/GenBank/DDBJ databases">
        <authorList>
            <consortium name="ENA_rothamsted_submissions"/>
            <consortium name="culmorum"/>
            <person name="King R."/>
        </authorList>
    </citation>
    <scope>NUCLEOTIDE SEQUENCE</scope>
</reference>
<dbReference type="InterPro" id="IPR021668">
    <property type="entry name" value="TAN"/>
</dbReference>
<dbReference type="PANTHER" id="PTHR37079">
    <property type="entry name" value="SERINE/THREONINE-PROTEIN KINASE ATM"/>
    <property type="match status" value="1"/>
</dbReference>
<keyword evidence="1" id="KW-1133">Transmembrane helix</keyword>
<sequence length="2350" mass="270933">MELECSARDYSTRLSSSSRIGDRKKCAEALKDLLSRNALPSLLTKNSLNKKGFSWNDLFDDINEFILKETEKFESSKAFFTTTAPLCTSLLHMCVAGANRGQAYLKCDKILDACLFILKKSRLTKAVGDAYLNLLYKYVLPCDYYLGYITPMHWEDLLHVCISVCLLNDSSLDNYTKLRLVSLIIKNGTKYCQTIIPLRDSIPKLKKCFLHVQNEKKVQEVIIEIITLVVEKMSTESRLLMCEFTENVLSLVLKFYDNNLEQKKKNSLFKLLEMVVSLHHPAGKLQREVGSLAYNWETWNKHKNNVLDIITLEVVALQKVRIPGDNCETHNSHFCSLAAAMYHQNFNSLEDNDESEAGTSIKRQKVALNRNKTLSDLIYQLQLNHTPWLGILHIYIKYYGGTISALDYLSIIKIIENILNGNYHHFEWCLLEDITCLIIENLILSKTSQSTELDEAVLSLWNSCVRNSTSVNESHKHVHSIMQALLKSKMLKYQSVQPLIKLYIEKGMPVNNSTVETLNRIIYNFFNKCSSLEKRKCFLYWFVDGDIVAAGEASKELLLRITANDNINFVEEVNEPDGNDLFDILFCSIEKSILFSEFELDLVTTTDVSNKSVPEISEVNIEMNNVLQTTLQNILCQLTEKHKNDKLELLQYSQSIKIILTYLDVMIKFQLLSKNEVIQMQLYNVLKSSLNLMFVSFVKILKNDTSIPLKIQLLQYLKELLLDKYVPLLSYETRQLIKDDFFHCANNILYFEKELDGDVIYDGDDNEMNFTTLKYNCIYTLAAYCRVRGNYREEILELILDPKLYNFTSVWDVKCALQCLEILIQCGVEEPPIESIFVFMQHLCKDLFRIPEASFRLLSVLYKMLELLWSQDEDMKLNTFIMIRGFLERCEKLFYPPPLAALILKCAAKIISLNSGQITDADDIFMRSLIKRSKGTNHCIRIYCCYLLEKLTTCSCFDISTFPSDILDIFDSVPEREQVILKDESLNRTLTVLHSLVVTANAKKKLLRYLVTFTLSLHIEKLLDKRIVKKVLNIITTKLDGKTIDEYLNKHILSILQFWFYKKYDLNNLPLDFFNVVSQSVFFEKHMPWLISADILWRSNGNMQASSILNRTKAEYNKSENDIIEACFCNIIVLCLPFIVTEKYKIPYKSAENDVRFNSLMINAKKMFQMTRNVLETDKWSNLFAENIGEILLLTTTHLSDHNLAKEEFRVDVPDKPEVYQYPKIVFHSILAYLGELTDGDIMLYLCEDQPVVIFKILLNLWENVLQENILELKVLCIHAFKTFVECVPLVPSTEAFACNYVCKCFGYAIKKSRDKKEVKVLTQALKTILIRFLPAKAKILKKALSQLMSILIIKMEEGFEKECKDLLQYLVEDMKDYLKEQEDVVDFIRSMSSQRPTENLVCSTLNEFSDRLETYKLALTSPSFESLSNLHQFLKINKEHVCALCKNLVTIRFSEDCGNSIIHQMIYELTNILKSQFDDKTIIEACNCLSEIGTYGLKTLVTLPPSDTRRIVSMEPRQTLASTVVTSLAEVVFDENPQVTSKVTKTLHRLLKYREGVEAIDLNEVEKQILKPFVSEESNAVATFVINDAKFSNIADLQFMVPNFNETHGQWIVKKTEAIMEVLVSKSNYLNALRDVCRLKVDVCQKILPVVIGMLIYISSENHVRIISQQINNFFKHFWEITFGDNIDEGSEENSGGNKTNILDQNQKIIVQNMLDVVNFVRLQRNRYKFRSKLNLDYVKISWVATVADQNLSAIYYGELWATDMNDGVPPSSPDATTALIGGRDLQTILRKSFVSIGELDAVDGCGTAHLTSEDEKLKHLTNTGQYSDALFLHDIALSSGKEAPSLYRGVVRSLHKSGMHHLALQYIKSLPESEQLNDIKYECLSFLGDWSDFVDTRDLEEKHAIPNINTESVLKAFRYACLKDCLNIQMKPEFQDKLVQPLNRAKLAVAKLCQQLNMENCQNVYKVLSKLHLFTDIEDYFSVRCDKLSLFDLLNKWRVENLPAFQDFKHLEDLISQRNIILEHTVKSDVKALKDIVPLQLRYVEFCLENRRIQMAQRLLAAVKRMQTSEEVTLLESQISWAKGHKDIALSLLRNVVSNTGDQSNDERLAAVSLRQYGLWMAESKSDNARDIINKYLKKSLELTRGEDLKTRQKIYFDIAKFADAEYKQVVTYMNSSIFENKVKCLENIKETASTLKLTQTSTMTKYVVDLILITYILAGIYCNFFLYFFYRDERKSLFTNQRFEQLEEAEIASTRAEKQTFLHLAMRYYLLSLQESEDNDLSVFRVISLWLDNPNLQLDPTEHGSFKDLLHRISSHKFITVLPQLAPRLSDEESAFADNLKHILSMI</sequence>
<dbReference type="SMART" id="SM01342">
    <property type="entry name" value="TAN"/>
    <property type="match status" value="1"/>
</dbReference>
<accession>A0A9P0C816</accession>
<dbReference type="EMBL" id="OU893343">
    <property type="protein sequence ID" value="CAH0748973.1"/>
    <property type="molecule type" value="Genomic_DNA"/>
</dbReference>
<feature type="transmembrane region" description="Helical" evidence="1">
    <location>
        <begin position="2209"/>
        <end position="2233"/>
    </location>
</feature>
<dbReference type="InterPro" id="IPR016024">
    <property type="entry name" value="ARM-type_fold"/>
</dbReference>